<protein>
    <recommendedName>
        <fullName evidence="1">PRC-barrel domain-containing protein</fullName>
    </recommendedName>
</protein>
<feature type="domain" description="PRC-barrel" evidence="1">
    <location>
        <begin position="4"/>
        <end position="66"/>
    </location>
</feature>
<dbReference type="Gene3D" id="2.30.30.240">
    <property type="entry name" value="PRC-barrel domain"/>
    <property type="match status" value="2"/>
</dbReference>
<dbReference type="RefSeq" id="WP_137448301.1">
    <property type="nucleotide sequence ID" value="NZ_SZZH01000001.1"/>
</dbReference>
<dbReference type="SUPFAM" id="SSF50346">
    <property type="entry name" value="PRC-barrel domain"/>
    <property type="match status" value="2"/>
</dbReference>
<proteinExistence type="predicted"/>
<dbReference type="Proteomes" id="UP000306985">
    <property type="component" value="Unassembled WGS sequence"/>
</dbReference>
<evidence type="ECO:0000313" key="2">
    <source>
        <dbReference type="EMBL" id="TKV60998.1"/>
    </source>
</evidence>
<feature type="domain" description="PRC-barrel" evidence="1">
    <location>
        <begin position="86"/>
        <end position="123"/>
    </location>
</feature>
<evidence type="ECO:0000259" key="1">
    <source>
        <dbReference type="Pfam" id="PF05239"/>
    </source>
</evidence>
<gene>
    <name evidence="2" type="ORF">FDO65_04930</name>
</gene>
<dbReference type="EMBL" id="SZZH01000001">
    <property type="protein sequence ID" value="TKV60998.1"/>
    <property type="molecule type" value="Genomic_DNA"/>
</dbReference>
<evidence type="ECO:0000313" key="3">
    <source>
        <dbReference type="Proteomes" id="UP000306985"/>
    </source>
</evidence>
<name>A0A4U6QLJ8_9ACTN</name>
<comment type="caution">
    <text evidence="2">The sequence shown here is derived from an EMBL/GenBank/DDBJ whole genome shotgun (WGS) entry which is preliminary data.</text>
</comment>
<keyword evidence="3" id="KW-1185">Reference proteome</keyword>
<sequence length="164" mass="16769">MMFTDVVGQKVVATDTAVTVGKVADVVVDAQTRTVVGLTLAKTPGEGTALPWANLKAVGTDAVTVASADAIVVPDEELARLSDKKHTMLGKRVLSTAGVEIGKLKDVDFDPSDGRVIGLILDTQAVDASYLLGCGSWAVVLRSADMPPTDGSSSSVAAEPTSAS</sequence>
<dbReference type="InterPro" id="IPR027275">
    <property type="entry name" value="PRC-brl_dom"/>
</dbReference>
<dbReference type="OrthoDB" id="4198549at2"/>
<dbReference type="Pfam" id="PF05239">
    <property type="entry name" value="PRC"/>
    <property type="match status" value="2"/>
</dbReference>
<dbReference type="InterPro" id="IPR011033">
    <property type="entry name" value="PRC_barrel-like_sf"/>
</dbReference>
<dbReference type="PANTHER" id="PTHR38137">
    <property type="entry name" value="PRC-BARREL DOMAIN PROTEIN"/>
    <property type="match status" value="1"/>
</dbReference>
<dbReference type="PANTHER" id="PTHR38137:SF1">
    <property type="entry name" value="PRC-BARREL DOMAIN-CONTAINING PROTEIN"/>
    <property type="match status" value="1"/>
</dbReference>
<accession>A0A4U6QLJ8</accession>
<dbReference type="AlphaFoldDB" id="A0A4U6QLJ8"/>
<reference evidence="2 3" key="1">
    <citation type="submission" date="2019-05" db="EMBL/GenBank/DDBJ databases">
        <title>Nakamurella sp. N5BH11, whole genome shotgun sequence.</title>
        <authorList>
            <person name="Tuo L."/>
        </authorList>
    </citation>
    <scope>NUCLEOTIDE SEQUENCE [LARGE SCALE GENOMIC DNA]</scope>
    <source>
        <strain evidence="2 3">N5BH11</strain>
    </source>
</reference>
<organism evidence="2 3">
    <name type="scientific">Nakamurella flava</name>
    <dbReference type="NCBI Taxonomy" id="2576308"/>
    <lineage>
        <taxon>Bacteria</taxon>
        <taxon>Bacillati</taxon>
        <taxon>Actinomycetota</taxon>
        <taxon>Actinomycetes</taxon>
        <taxon>Nakamurellales</taxon>
        <taxon>Nakamurellaceae</taxon>
        <taxon>Nakamurella</taxon>
    </lineage>
</organism>